<proteinExistence type="predicted"/>
<evidence type="ECO:0000313" key="3">
    <source>
        <dbReference type="Proteomes" id="UP000007319"/>
    </source>
</evidence>
<feature type="compositionally biased region" description="Pro residues" evidence="1">
    <location>
        <begin position="71"/>
        <end position="83"/>
    </location>
</feature>
<dbReference type="EMBL" id="HE577327">
    <property type="protein sequence ID" value="CCC98468.1"/>
    <property type="molecule type" value="Genomic_DNA"/>
</dbReference>
<evidence type="ECO:0000313" key="2">
    <source>
        <dbReference type="EMBL" id="CCC98468.1"/>
    </source>
</evidence>
<accession>A0A9P1NMP7</accession>
<reference evidence="2 3" key="1">
    <citation type="journal article" date="2011" name="PLoS Genet.">
        <title>Azospirillum genomes reveal transition of bacteria from aquatic to terrestrial environments.</title>
        <authorList>
            <person name="Wisniewski-Dye F."/>
            <person name="Borziak K."/>
            <person name="Khalsa-Moyers G."/>
            <person name="Alexandre G."/>
            <person name="Sukharnikov L.O."/>
            <person name="Wuichet K."/>
            <person name="Hurst G.B."/>
            <person name="McDonald W.H."/>
            <person name="Robertson J.S."/>
            <person name="Barbe V."/>
            <person name="Calteau A."/>
            <person name="Rouy Z."/>
            <person name="Mangenot S."/>
            <person name="Prigent-Combaret C."/>
            <person name="Normand P."/>
            <person name="Boyer M."/>
            <person name="Siguier P."/>
            <person name="Dessaux Y."/>
            <person name="Elmerich C."/>
            <person name="Condemine G."/>
            <person name="Krishnen G."/>
            <person name="Kennedy I."/>
            <person name="Paterson A.H."/>
            <person name="Gonzalez V."/>
            <person name="Mavingui P."/>
            <person name="Zhulin I.B."/>
        </authorList>
    </citation>
    <scope>NUCLEOTIDE SEQUENCE [LARGE SCALE GENOMIC DNA]</scope>
    <source>
        <strain evidence="2 3">Sp245</strain>
    </source>
</reference>
<name>A0A9P1NMP7_9PROT</name>
<protein>
    <submittedName>
        <fullName evidence="2">Uncharacterized protein</fullName>
    </submittedName>
</protein>
<evidence type="ECO:0000256" key="1">
    <source>
        <dbReference type="SAM" id="MobiDB-lite"/>
    </source>
</evidence>
<dbReference type="AlphaFoldDB" id="A0A9P1NMP7"/>
<feature type="compositionally biased region" description="Acidic residues" evidence="1">
    <location>
        <begin position="84"/>
        <end position="94"/>
    </location>
</feature>
<dbReference type="KEGG" id="abs:AZOBR_140198"/>
<organism evidence="2 3">
    <name type="scientific">Azospirillum baldaniorum</name>
    <dbReference type="NCBI Taxonomy" id="1064539"/>
    <lineage>
        <taxon>Bacteria</taxon>
        <taxon>Pseudomonadati</taxon>
        <taxon>Pseudomonadota</taxon>
        <taxon>Alphaproteobacteria</taxon>
        <taxon>Rhodospirillales</taxon>
        <taxon>Azospirillaceae</taxon>
        <taxon>Azospirillum</taxon>
    </lineage>
</organism>
<sequence length="119" mass="12767">MRNVAEYAVRRDSLSRCLSALWTSSPVSLPLSTNDDNCVRVSADSALNAVKDSSRREEARGLNDTLSAIPPVVPPIARPVPPPDADEADGDGTEDDVRWIDPPSCEETSEMLIAGFLAS</sequence>
<gene>
    <name evidence="2" type="ORF">AZOBR_140198</name>
</gene>
<feature type="region of interest" description="Disordered" evidence="1">
    <location>
        <begin position="52"/>
        <end position="104"/>
    </location>
</feature>
<feature type="compositionally biased region" description="Basic and acidic residues" evidence="1">
    <location>
        <begin position="52"/>
        <end position="61"/>
    </location>
</feature>
<keyword evidence="3" id="KW-1185">Reference proteome</keyword>
<dbReference type="Proteomes" id="UP000007319">
    <property type="component" value="Chromosome"/>
</dbReference>